<dbReference type="OrthoDB" id="243664at2759"/>
<dbReference type="KEGG" id="lmi:LMXM_26_0440"/>
<sequence length="332" mass="35560">MHALVRFPMHTVAGVRRASHTRAVHVRRVSVAMVESQRTFVANPPSSLFSLSSVGVATAEDAAAATSARCEGTAAEAADLPPSHDPPAQTVRGFRSSTRFPLSPAQVNEQNMPSAREVAQMIPTLEELRAQLPDAQELERTYIPRESALRANGVAGRSETSGECAAATTASSAPSSLLQKTMDPLEALFFGSPKDEIAAATEATPTAASQQRPSPREHVLLAYHALFWGTAFALLGFGATVATAMYVCGYHSLRDLKQRVRDKMSHDEERLHAMAAPAATGEGAPVGTVVRHYVVDVTHPTEAWRQVQEIWSAMQRLAEEEEAATAAVTAAQ</sequence>
<name>E9AY26_LEIMU</name>
<dbReference type="AlphaFoldDB" id="E9AY26"/>
<keyword evidence="1" id="KW-0472">Membrane</keyword>
<accession>E9AY26</accession>
<evidence type="ECO:0000256" key="1">
    <source>
        <dbReference type="SAM" id="Phobius"/>
    </source>
</evidence>
<gene>
    <name evidence="2" type="ORF">LMXM_26_0440</name>
</gene>
<dbReference type="RefSeq" id="XP_003876348.1">
    <property type="nucleotide sequence ID" value="XM_003876299.1"/>
</dbReference>
<dbReference type="GeneID" id="13449576"/>
<dbReference type="PhylomeDB" id="E9AY26"/>
<feature type="transmembrane region" description="Helical" evidence="1">
    <location>
        <begin position="225"/>
        <end position="249"/>
    </location>
</feature>
<keyword evidence="3" id="KW-1185">Reference proteome</keyword>
<dbReference type="Proteomes" id="UP000007259">
    <property type="component" value="Chromosome 26"/>
</dbReference>
<reference evidence="2 3" key="1">
    <citation type="journal article" date="2011" name="Genome Res.">
        <title>Chromosome and gene copy number variation allow major structural change between species and strains of Leishmania.</title>
        <authorList>
            <person name="Rogers M.B."/>
            <person name="Hilley J.D."/>
            <person name="Dickens N.J."/>
            <person name="Wilkes J."/>
            <person name="Bates P.A."/>
            <person name="Depledge D.P."/>
            <person name="Harris D."/>
            <person name="Her Y."/>
            <person name="Herzyk P."/>
            <person name="Imamura H."/>
            <person name="Otto T.D."/>
            <person name="Sanders M."/>
            <person name="Seeger K."/>
            <person name="Dujardin J.C."/>
            <person name="Berriman M."/>
            <person name="Smith D.F."/>
            <person name="Hertz-Fowler C."/>
            <person name="Mottram J.C."/>
        </authorList>
    </citation>
    <scope>NUCLEOTIDE SEQUENCE [LARGE SCALE GENOMIC DNA]</scope>
    <source>
        <strain evidence="2 3">MHOM/GT/2001/U1103</strain>
    </source>
</reference>
<protein>
    <recommendedName>
        <fullName evidence="4">Transmembrane protein</fullName>
    </recommendedName>
</protein>
<evidence type="ECO:0008006" key="4">
    <source>
        <dbReference type="Google" id="ProtNLM"/>
    </source>
</evidence>
<dbReference type="EMBL" id="FR799579">
    <property type="protein sequence ID" value="CBZ27867.1"/>
    <property type="molecule type" value="Genomic_DNA"/>
</dbReference>
<keyword evidence="1" id="KW-1133">Transmembrane helix</keyword>
<dbReference type="VEuPathDB" id="TriTrypDB:LmxM.26.0440"/>
<evidence type="ECO:0000313" key="2">
    <source>
        <dbReference type="EMBL" id="CBZ27867.1"/>
    </source>
</evidence>
<proteinExistence type="predicted"/>
<evidence type="ECO:0000313" key="3">
    <source>
        <dbReference type="Proteomes" id="UP000007259"/>
    </source>
</evidence>
<keyword evidence="1" id="KW-0812">Transmembrane</keyword>
<organism evidence="2 3">
    <name type="scientific">Leishmania mexicana (strain MHOM/GT/2001/U1103)</name>
    <dbReference type="NCBI Taxonomy" id="929439"/>
    <lineage>
        <taxon>Eukaryota</taxon>
        <taxon>Discoba</taxon>
        <taxon>Euglenozoa</taxon>
        <taxon>Kinetoplastea</taxon>
        <taxon>Metakinetoplastina</taxon>
        <taxon>Trypanosomatida</taxon>
        <taxon>Trypanosomatidae</taxon>
        <taxon>Leishmaniinae</taxon>
        <taxon>Leishmania</taxon>
    </lineage>
</organism>
<dbReference type="OMA" id="MIATHEE"/>